<keyword evidence="5" id="KW-0479">Metal-binding</keyword>
<dbReference type="SMART" id="SM00729">
    <property type="entry name" value="Elp3"/>
    <property type="match status" value="1"/>
</dbReference>
<dbReference type="EMBL" id="SAXA01000004">
    <property type="protein sequence ID" value="RXQ95833.1"/>
    <property type="molecule type" value="Genomic_DNA"/>
</dbReference>
<dbReference type="GO" id="GO:0005829">
    <property type="term" value="C:cytosol"/>
    <property type="evidence" value="ECO:0007669"/>
    <property type="project" value="TreeGrafter"/>
</dbReference>
<dbReference type="AlphaFoldDB" id="A0A4V1N098"/>
<keyword evidence="6" id="KW-0408">Iron</keyword>
<protein>
    <submittedName>
        <fullName evidence="10">Radical SAM protein</fullName>
    </submittedName>
</protein>
<dbReference type="SFLD" id="SFLDG01123">
    <property type="entry name" value="methyltransferase_(Class_B)"/>
    <property type="match status" value="1"/>
</dbReference>
<dbReference type="GO" id="GO:0031419">
    <property type="term" value="F:cobalamin binding"/>
    <property type="evidence" value="ECO:0007669"/>
    <property type="project" value="InterPro"/>
</dbReference>
<dbReference type="InterPro" id="IPR036724">
    <property type="entry name" value="Cobalamin-bd_sf"/>
</dbReference>
<dbReference type="GO" id="GO:0003824">
    <property type="term" value="F:catalytic activity"/>
    <property type="evidence" value="ECO:0007669"/>
    <property type="project" value="InterPro"/>
</dbReference>
<gene>
    <name evidence="10" type="ORF">EO244_05865</name>
</gene>
<dbReference type="Pfam" id="PF13282">
    <property type="entry name" value="DUF4070"/>
    <property type="match status" value="1"/>
</dbReference>
<feature type="domain" description="Radical SAM core" evidence="9">
    <location>
        <begin position="181"/>
        <end position="405"/>
    </location>
</feature>
<evidence type="ECO:0000256" key="6">
    <source>
        <dbReference type="ARBA" id="ARBA00023004"/>
    </source>
</evidence>
<reference evidence="10 11" key="1">
    <citation type="submission" date="2019-01" db="EMBL/GenBank/DDBJ databases">
        <title>Ancylomarina salipaludis sp. nov., isolated from a salt marsh.</title>
        <authorList>
            <person name="Yoon J.-H."/>
        </authorList>
    </citation>
    <scope>NUCLEOTIDE SEQUENCE [LARGE SCALE GENOMIC DNA]</scope>
    <source>
        <strain evidence="10 11">SHSM-M15</strain>
    </source>
</reference>
<dbReference type="Pfam" id="PF02310">
    <property type="entry name" value="B12-binding"/>
    <property type="match status" value="1"/>
</dbReference>
<dbReference type="Gene3D" id="3.80.30.20">
    <property type="entry name" value="tm_1862 like domain"/>
    <property type="match status" value="1"/>
</dbReference>
<evidence type="ECO:0000256" key="3">
    <source>
        <dbReference type="ARBA" id="ARBA00022679"/>
    </source>
</evidence>
<dbReference type="InterPro" id="IPR058240">
    <property type="entry name" value="rSAM_sf"/>
</dbReference>
<dbReference type="OrthoDB" id="9801424at2"/>
<evidence type="ECO:0000256" key="1">
    <source>
        <dbReference type="ARBA" id="ARBA00001966"/>
    </source>
</evidence>
<dbReference type="InterPro" id="IPR006638">
    <property type="entry name" value="Elp3/MiaA/NifB-like_rSAM"/>
</dbReference>
<dbReference type="Proteomes" id="UP000289703">
    <property type="component" value="Unassembled WGS sequence"/>
</dbReference>
<dbReference type="GO" id="GO:0046872">
    <property type="term" value="F:metal ion binding"/>
    <property type="evidence" value="ECO:0007669"/>
    <property type="project" value="UniProtKB-KW"/>
</dbReference>
<dbReference type="InterPro" id="IPR034466">
    <property type="entry name" value="Methyltransferase_Class_B"/>
</dbReference>
<accession>A0A4V1N098</accession>
<evidence type="ECO:0000256" key="5">
    <source>
        <dbReference type="ARBA" id="ARBA00022723"/>
    </source>
</evidence>
<comment type="caution">
    <text evidence="10">The sequence shown here is derived from an EMBL/GenBank/DDBJ whole genome shotgun (WGS) entry which is preliminary data.</text>
</comment>
<dbReference type="SFLD" id="SFLDG01082">
    <property type="entry name" value="B12-binding_domain_containing"/>
    <property type="match status" value="1"/>
</dbReference>
<dbReference type="PROSITE" id="PS51918">
    <property type="entry name" value="RADICAL_SAM"/>
    <property type="match status" value="1"/>
</dbReference>
<dbReference type="SUPFAM" id="SSF52242">
    <property type="entry name" value="Cobalamin (vitamin B12)-binding domain"/>
    <property type="match status" value="1"/>
</dbReference>
<evidence type="ECO:0000259" key="8">
    <source>
        <dbReference type="PROSITE" id="PS51332"/>
    </source>
</evidence>
<dbReference type="RefSeq" id="WP_129253726.1">
    <property type="nucleotide sequence ID" value="NZ_SAXA01000004.1"/>
</dbReference>
<dbReference type="PROSITE" id="PS51332">
    <property type="entry name" value="B12_BINDING"/>
    <property type="match status" value="1"/>
</dbReference>
<dbReference type="InterPro" id="IPR051198">
    <property type="entry name" value="BchE-like"/>
</dbReference>
<dbReference type="InterPro" id="IPR023404">
    <property type="entry name" value="rSAM_horseshoe"/>
</dbReference>
<dbReference type="PANTHER" id="PTHR43409:SF7">
    <property type="entry name" value="BLL1977 PROTEIN"/>
    <property type="match status" value="1"/>
</dbReference>
<dbReference type="SUPFAM" id="SSF102114">
    <property type="entry name" value="Radical SAM enzymes"/>
    <property type="match status" value="1"/>
</dbReference>
<keyword evidence="7" id="KW-0411">Iron-sulfur</keyword>
<dbReference type="InterPro" id="IPR025274">
    <property type="entry name" value="DUF4070"/>
</dbReference>
<dbReference type="InterPro" id="IPR006158">
    <property type="entry name" value="Cobalamin-bd"/>
</dbReference>
<comment type="cofactor">
    <cofactor evidence="1">
        <name>[4Fe-4S] cluster</name>
        <dbReference type="ChEBI" id="CHEBI:49883"/>
    </cofactor>
</comment>
<dbReference type="PANTHER" id="PTHR43409">
    <property type="entry name" value="ANAEROBIC MAGNESIUM-PROTOPORPHYRIN IX MONOMETHYL ESTER CYCLASE-RELATED"/>
    <property type="match status" value="1"/>
</dbReference>
<evidence type="ECO:0000256" key="7">
    <source>
        <dbReference type="ARBA" id="ARBA00023014"/>
    </source>
</evidence>
<sequence length="446" mass="51574">MKKEYKVILIAMSGVRVFNEKLFKTGLTLPGFVDRSRVIASLPSLGLLTLAAHTPENWDVIYRELDRYSDNDIEEILSEEPDIIAFSALTARINETYELASRFRKQGITVVIGGLHASALPDEAMVYSDAVVQGECERLWEVLLNDYENKALKSLYSSLNEPQMAFQLEDSKVPIYDLLDISKYNRLTIQTTRGCPHDCHFCAASRSISDYKKKPIKLIKKELDKIFEIWDDPFIELADDNTFVDKEWSKDLLRLFANYKMKWFTETDISIAYDDELLELLAKTNCIQVLIGFESINFNSIKGLDGGWKSKQFKNYSKAIDKIQSYGITVNGCFVLGFDSDTKETFIETEKFIKESNLSDVQITILTAFPCTDLYQQLKNEGRLLTDYWDKCTLFDVTYQPKNFSVEELEDEFQNLMTKVYSDDLVKKRKDIFKQTLLNRRKFVRS</sequence>
<feature type="domain" description="B12-binding" evidence="8">
    <location>
        <begin position="30"/>
        <end position="154"/>
    </location>
</feature>
<keyword evidence="2" id="KW-0489">Methyltransferase</keyword>
<dbReference type="Gene3D" id="3.40.50.280">
    <property type="entry name" value="Cobalamin-binding domain"/>
    <property type="match status" value="1"/>
</dbReference>
<evidence type="ECO:0000259" key="9">
    <source>
        <dbReference type="PROSITE" id="PS51918"/>
    </source>
</evidence>
<dbReference type="Pfam" id="PF04055">
    <property type="entry name" value="Radical_SAM"/>
    <property type="match status" value="1"/>
</dbReference>
<organism evidence="10 11">
    <name type="scientific">Ancylomarina salipaludis</name>
    <dbReference type="NCBI Taxonomy" id="2501299"/>
    <lineage>
        <taxon>Bacteria</taxon>
        <taxon>Pseudomonadati</taxon>
        <taxon>Bacteroidota</taxon>
        <taxon>Bacteroidia</taxon>
        <taxon>Marinilabiliales</taxon>
        <taxon>Marinifilaceae</taxon>
        <taxon>Ancylomarina</taxon>
    </lineage>
</organism>
<keyword evidence="11" id="KW-1185">Reference proteome</keyword>
<proteinExistence type="predicted"/>
<dbReference type="SFLD" id="SFLDS00029">
    <property type="entry name" value="Radical_SAM"/>
    <property type="match status" value="1"/>
</dbReference>
<evidence type="ECO:0000313" key="11">
    <source>
        <dbReference type="Proteomes" id="UP000289703"/>
    </source>
</evidence>
<dbReference type="InterPro" id="IPR007197">
    <property type="entry name" value="rSAM"/>
</dbReference>
<evidence type="ECO:0000313" key="10">
    <source>
        <dbReference type="EMBL" id="RXQ95833.1"/>
    </source>
</evidence>
<dbReference type="CDD" id="cd02068">
    <property type="entry name" value="radical_SAM_B12_BD"/>
    <property type="match status" value="1"/>
</dbReference>
<keyword evidence="4" id="KW-0949">S-adenosyl-L-methionine</keyword>
<evidence type="ECO:0000256" key="4">
    <source>
        <dbReference type="ARBA" id="ARBA00022691"/>
    </source>
</evidence>
<keyword evidence="3" id="KW-0808">Transferase</keyword>
<evidence type="ECO:0000256" key="2">
    <source>
        <dbReference type="ARBA" id="ARBA00022603"/>
    </source>
</evidence>
<name>A0A4V1N098_9BACT</name>
<dbReference type="GO" id="GO:0051539">
    <property type="term" value="F:4 iron, 4 sulfur cluster binding"/>
    <property type="evidence" value="ECO:0007669"/>
    <property type="project" value="UniProtKB-KW"/>
</dbReference>